<accession>A0A6A6G598</accession>
<dbReference type="EMBL" id="ML992512">
    <property type="protein sequence ID" value="KAF2220610.1"/>
    <property type="molecule type" value="Genomic_DNA"/>
</dbReference>
<name>A0A6A6G598_9PEZI</name>
<keyword evidence="2" id="KW-1185">Reference proteome</keyword>
<evidence type="ECO:0000313" key="2">
    <source>
        <dbReference type="Proteomes" id="UP000799538"/>
    </source>
</evidence>
<dbReference type="AlphaFoldDB" id="A0A6A6G598"/>
<proteinExistence type="predicted"/>
<evidence type="ECO:0000313" key="1">
    <source>
        <dbReference type="EMBL" id="KAF2220610.1"/>
    </source>
</evidence>
<sequence>MGGNAFNSAGSNGQSSIAISRLSPAEYRQLKAHVRDVLHQFFQQVQSPAEAPEKADYGDLDFLVQTPLPSYRPDALESSLSAKAARTSGPVTNFAVPLQAEDSTHLLAQVDVHICHDGNIDWLTFHHAYGDIWQILGTIIRRYGLTANDKGLFVRIQEGEDRDWQKSMIFLTQDPQAVLAFLGLNWTTYDAGFTTLAATFHWLAQCRLLDPSAFKEAATEHRQRNIRTRPMFRRFIEDFIPTLPEPEPSSLPSRNDILHQALDTFNKQDEYDRKLTAILAENREIKATSLLVETLKPQGEEMSKNLSKNINLVVRAVKRWAYLSEEDKGLRLRAGPEMDVARQMKLRDLLDGEGGMDGRDRAWVKERFEELKGLEKQRVKEAKEARK</sequence>
<protein>
    <submittedName>
        <fullName evidence="1">Uncharacterized protein</fullName>
    </submittedName>
</protein>
<dbReference type="OrthoDB" id="4708870at2759"/>
<organism evidence="1 2">
    <name type="scientific">Elsinoe ampelina</name>
    <dbReference type="NCBI Taxonomy" id="302913"/>
    <lineage>
        <taxon>Eukaryota</taxon>
        <taxon>Fungi</taxon>
        <taxon>Dikarya</taxon>
        <taxon>Ascomycota</taxon>
        <taxon>Pezizomycotina</taxon>
        <taxon>Dothideomycetes</taxon>
        <taxon>Dothideomycetidae</taxon>
        <taxon>Myriangiales</taxon>
        <taxon>Elsinoaceae</taxon>
        <taxon>Elsinoe</taxon>
    </lineage>
</organism>
<reference evidence="2" key="1">
    <citation type="journal article" date="2020" name="Stud. Mycol.">
        <title>101 Dothideomycetes genomes: A test case for predicting lifestyles and emergence of pathogens.</title>
        <authorList>
            <person name="Haridas S."/>
            <person name="Albert R."/>
            <person name="Binder M."/>
            <person name="Bloem J."/>
            <person name="LaButti K."/>
            <person name="Salamov A."/>
            <person name="Andreopoulos B."/>
            <person name="Baker S."/>
            <person name="Barry K."/>
            <person name="Bills G."/>
            <person name="Bluhm B."/>
            <person name="Cannon C."/>
            <person name="Castanera R."/>
            <person name="Culley D."/>
            <person name="Daum C."/>
            <person name="Ezra D."/>
            <person name="Gonzalez J."/>
            <person name="Henrissat B."/>
            <person name="Kuo A."/>
            <person name="Liang C."/>
            <person name="Lipzen A."/>
            <person name="Lutzoni F."/>
            <person name="Magnuson J."/>
            <person name="Mondo S."/>
            <person name="Nolan M."/>
            <person name="Ohm R."/>
            <person name="Pangilinan J."/>
            <person name="Park H.-J."/>
            <person name="Ramirez L."/>
            <person name="Alfaro M."/>
            <person name="Sun H."/>
            <person name="Tritt A."/>
            <person name="Yoshinaga Y."/>
            <person name="Zwiers L.-H."/>
            <person name="Turgeon B."/>
            <person name="Goodwin S."/>
            <person name="Spatafora J."/>
            <person name="Crous P."/>
            <person name="Grigoriev I."/>
        </authorList>
    </citation>
    <scope>NUCLEOTIDE SEQUENCE [LARGE SCALE GENOMIC DNA]</scope>
    <source>
        <strain evidence="2">CECT 20119</strain>
    </source>
</reference>
<dbReference type="Proteomes" id="UP000799538">
    <property type="component" value="Unassembled WGS sequence"/>
</dbReference>
<gene>
    <name evidence="1" type="ORF">BDZ85DRAFT_173649</name>
</gene>
<feature type="non-terminal residue" evidence="1">
    <location>
        <position position="387"/>
    </location>
</feature>